<proteinExistence type="predicted"/>
<dbReference type="SMART" id="SM00717">
    <property type="entry name" value="SANT"/>
    <property type="match status" value="1"/>
</dbReference>
<dbReference type="PROSITE" id="PS51293">
    <property type="entry name" value="SANT"/>
    <property type="match status" value="1"/>
</dbReference>
<protein>
    <recommendedName>
        <fullName evidence="12">Lid2 complex component snt2</fullName>
    </recommendedName>
</protein>
<dbReference type="SUPFAM" id="SSF46689">
    <property type="entry name" value="Homeodomain-like"/>
    <property type="match status" value="1"/>
</dbReference>
<feature type="domain" description="SANT" evidence="8">
    <location>
        <begin position="418"/>
        <end position="467"/>
    </location>
</feature>
<organism evidence="10 11">
    <name type="scientific">Agrocybe pediades</name>
    <dbReference type="NCBI Taxonomy" id="84607"/>
    <lineage>
        <taxon>Eukaryota</taxon>
        <taxon>Fungi</taxon>
        <taxon>Dikarya</taxon>
        <taxon>Basidiomycota</taxon>
        <taxon>Agaricomycotina</taxon>
        <taxon>Agaricomycetes</taxon>
        <taxon>Agaricomycetidae</taxon>
        <taxon>Agaricales</taxon>
        <taxon>Agaricineae</taxon>
        <taxon>Strophariaceae</taxon>
        <taxon>Agrocybe</taxon>
    </lineage>
</organism>
<dbReference type="InterPro" id="IPR000679">
    <property type="entry name" value="Znf_GATA"/>
</dbReference>
<evidence type="ECO:0000256" key="3">
    <source>
        <dbReference type="ARBA" id="ARBA00022833"/>
    </source>
</evidence>
<dbReference type="GO" id="GO:0003682">
    <property type="term" value="F:chromatin binding"/>
    <property type="evidence" value="ECO:0007669"/>
    <property type="project" value="InterPro"/>
</dbReference>
<feature type="region of interest" description="Disordered" evidence="5">
    <location>
        <begin position="564"/>
        <end position="604"/>
    </location>
</feature>
<dbReference type="CDD" id="cd04710">
    <property type="entry name" value="BAH_fungalPHD"/>
    <property type="match status" value="1"/>
</dbReference>
<evidence type="ECO:0000313" key="10">
    <source>
        <dbReference type="EMBL" id="KAF4610716.1"/>
    </source>
</evidence>
<evidence type="ECO:0008006" key="12">
    <source>
        <dbReference type="Google" id="ProtNLM"/>
    </source>
</evidence>
<dbReference type="InterPro" id="IPR009057">
    <property type="entry name" value="Homeodomain-like_sf"/>
</dbReference>
<evidence type="ECO:0000259" key="9">
    <source>
        <dbReference type="PROSITE" id="PS51805"/>
    </source>
</evidence>
<gene>
    <name evidence="10" type="ORF">D9613_007129</name>
</gene>
<dbReference type="GO" id="GO:0043565">
    <property type="term" value="F:sequence-specific DNA binding"/>
    <property type="evidence" value="ECO:0007669"/>
    <property type="project" value="InterPro"/>
</dbReference>
<dbReference type="SMART" id="SM00401">
    <property type="entry name" value="ZnF_GATA"/>
    <property type="match status" value="1"/>
</dbReference>
<dbReference type="CDD" id="cd15571">
    <property type="entry name" value="ePHD"/>
    <property type="match status" value="1"/>
</dbReference>
<dbReference type="CDD" id="cd15497">
    <property type="entry name" value="PHD1_Snt2p_like"/>
    <property type="match status" value="1"/>
</dbReference>
<dbReference type="InterPro" id="IPR043151">
    <property type="entry name" value="BAH_sf"/>
</dbReference>
<dbReference type="InterPro" id="IPR001005">
    <property type="entry name" value="SANT/Myb"/>
</dbReference>
<reference evidence="10 11" key="1">
    <citation type="submission" date="2019-12" db="EMBL/GenBank/DDBJ databases">
        <authorList>
            <person name="Floudas D."/>
            <person name="Bentzer J."/>
            <person name="Ahren D."/>
            <person name="Johansson T."/>
            <person name="Persson P."/>
            <person name="Tunlid A."/>
        </authorList>
    </citation>
    <scope>NUCLEOTIDE SEQUENCE [LARGE SCALE GENOMIC DNA]</scope>
    <source>
        <strain evidence="10 11">CBS 102.39</strain>
    </source>
</reference>
<dbReference type="Gene3D" id="1.10.10.60">
    <property type="entry name" value="Homeodomain-like"/>
    <property type="match status" value="1"/>
</dbReference>
<evidence type="ECO:0000259" key="8">
    <source>
        <dbReference type="PROSITE" id="PS51293"/>
    </source>
</evidence>
<dbReference type="InterPro" id="IPR029617">
    <property type="entry name" value="Snt2"/>
</dbReference>
<dbReference type="InterPro" id="IPR013083">
    <property type="entry name" value="Znf_RING/FYVE/PHD"/>
</dbReference>
<dbReference type="InterPro" id="IPR019787">
    <property type="entry name" value="Znf_PHD-finger"/>
</dbReference>
<evidence type="ECO:0000256" key="5">
    <source>
        <dbReference type="SAM" id="MobiDB-lite"/>
    </source>
</evidence>
<dbReference type="InterPro" id="IPR001965">
    <property type="entry name" value="Znf_PHD"/>
</dbReference>
<dbReference type="SMART" id="SM00439">
    <property type="entry name" value="BAH"/>
    <property type="match status" value="1"/>
</dbReference>
<dbReference type="GO" id="GO:0004842">
    <property type="term" value="F:ubiquitin-protein transferase activity"/>
    <property type="evidence" value="ECO:0007669"/>
    <property type="project" value="TreeGrafter"/>
</dbReference>
<dbReference type="GO" id="GO:0008270">
    <property type="term" value="F:zinc ion binding"/>
    <property type="evidence" value="ECO:0007669"/>
    <property type="project" value="UniProtKB-KW"/>
</dbReference>
<keyword evidence="11" id="KW-1185">Reference proteome</keyword>
<dbReference type="PANTHER" id="PTHR47672">
    <property type="entry name" value="E3 UBIQUITIN-PROTEIN LIGASE SNT2"/>
    <property type="match status" value="1"/>
</dbReference>
<feature type="domain" description="BAH" evidence="7">
    <location>
        <begin position="11"/>
        <end position="139"/>
    </location>
</feature>
<dbReference type="Gene3D" id="2.30.30.490">
    <property type="match status" value="1"/>
</dbReference>
<evidence type="ECO:0000259" key="6">
    <source>
        <dbReference type="PROSITE" id="PS50016"/>
    </source>
</evidence>
<feature type="domain" description="PHD-type" evidence="9">
    <location>
        <begin position="668"/>
        <end position="798"/>
    </location>
</feature>
<dbReference type="GO" id="GO:0036205">
    <property type="term" value="P:histone catabolic process"/>
    <property type="evidence" value="ECO:0007669"/>
    <property type="project" value="TreeGrafter"/>
</dbReference>
<dbReference type="PROSITE" id="PS51805">
    <property type="entry name" value="EPHD"/>
    <property type="match status" value="1"/>
</dbReference>
<dbReference type="PANTHER" id="PTHR47672:SF1">
    <property type="entry name" value="E3 UBIQUITIN-PROTEIN LIGASE SNT2"/>
    <property type="match status" value="1"/>
</dbReference>
<dbReference type="InterPro" id="IPR001025">
    <property type="entry name" value="BAH_dom"/>
</dbReference>
<dbReference type="GO" id="GO:0048189">
    <property type="term" value="C:Lid2 complex"/>
    <property type="evidence" value="ECO:0007669"/>
    <property type="project" value="TreeGrafter"/>
</dbReference>
<accession>A0A8H4QH95</accession>
<dbReference type="Gene3D" id="3.30.40.10">
    <property type="entry name" value="Zinc/RING finger domain, C3HC4 (zinc finger)"/>
    <property type="match status" value="2"/>
</dbReference>
<dbReference type="Proteomes" id="UP000521872">
    <property type="component" value="Unassembled WGS sequence"/>
</dbReference>
<dbReference type="InterPro" id="IPR017884">
    <property type="entry name" value="SANT_dom"/>
</dbReference>
<dbReference type="PROSITE" id="PS51038">
    <property type="entry name" value="BAH"/>
    <property type="match status" value="1"/>
</dbReference>
<dbReference type="Pfam" id="PF01426">
    <property type="entry name" value="BAH"/>
    <property type="match status" value="1"/>
</dbReference>
<evidence type="ECO:0000256" key="2">
    <source>
        <dbReference type="ARBA" id="ARBA00022771"/>
    </source>
</evidence>
<evidence type="ECO:0000259" key="7">
    <source>
        <dbReference type="PROSITE" id="PS51038"/>
    </source>
</evidence>
<dbReference type="PROSITE" id="PS50016">
    <property type="entry name" value="ZF_PHD_2"/>
    <property type="match status" value="1"/>
</dbReference>
<dbReference type="InterPro" id="IPR011011">
    <property type="entry name" value="Znf_FYVE_PHD"/>
</dbReference>
<comment type="caution">
    <text evidence="10">The sequence shown here is derived from an EMBL/GenBank/DDBJ whole genome shotgun (WGS) entry which is preliminary data.</text>
</comment>
<dbReference type="InterPro" id="IPR034732">
    <property type="entry name" value="EPHD"/>
</dbReference>
<evidence type="ECO:0000313" key="11">
    <source>
        <dbReference type="Proteomes" id="UP000521872"/>
    </source>
</evidence>
<keyword evidence="2 4" id="KW-0863">Zinc-finger</keyword>
<feature type="domain" description="PHD-type" evidence="6">
    <location>
        <begin position="176"/>
        <end position="228"/>
    </location>
</feature>
<dbReference type="AlphaFoldDB" id="A0A8H4QH95"/>
<dbReference type="GO" id="GO:0006355">
    <property type="term" value="P:regulation of DNA-templated transcription"/>
    <property type="evidence" value="ECO:0007669"/>
    <property type="project" value="InterPro"/>
</dbReference>
<dbReference type="SMART" id="SM00249">
    <property type="entry name" value="PHD"/>
    <property type="match status" value="3"/>
</dbReference>
<evidence type="ECO:0000256" key="4">
    <source>
        <dbReference type="PROSITE-ProRule" id="PRU00146"/>
    </source>
</evidence>
<dbReference type="EMBL" id="JAACJL010000058">
    <property type="protein sequence ID" value="KAF4610716.1"/>
    <property type="molecule type" value="Genomic_DNA"/>
</dbReference>
<evidence type="ECO:0000256" key="1">
    <source>
        <dbReference type="ARBA" id="ARBA00022723"/>
    </source>
</evidence>
<feature type="region of interest" description="Disordered" evidence="5">
    <location>
        <begin position="492"/>
        <end position="518"/>
    </location>
</feature>
<keyword evidence="1" id="KW-0479">Metal-binding</keyword>
<dbReference type="Pfam" id="PF00628">
    <property type="entry name" value="PHD"/>
    <property type="match status" value="1"/>
</dbReference>
<sequence>MSHPVYLKNGDLVKVNDHVYCSPTWDTRDGTPYSVARIMQFLPPEDAPKGEESKNYLYTRVRLAWYYRPSDVSDRAVADPRLLLAAIYSEVCDINQLRAKCHVVHRDKISDLSGWKKRPDRFYFNRLFDPYIKKEFEVIPSHDVRNLPDEIRDVLISRYEYIVAEKEVIPDLTDNIRLCDTCQVWCPSADSVQCDRCKKYFHMKCVQPPLIAKPSRGYGWTCAPCSRRHEEEVDSRDIRHGTPSAVKVRTNAPAARGRGRPRKDKVLAEIEENLPVKHFKMWPFRYFGQYTVAEDTLDPEDLIFPRTASRVGPKYQANVPAEPSPYSHPLEIEERGSDNTIEVLGIFNTFTESELAEAEEIKKRLSDDPQVQSSVDWLTEVIRRLSEASMALDGSMSSVKITPTRLEKWKKTETPYTDKEWSRSEIAAFEDGIQQHGAELRAVRDEVSTRSMPEVVRFYGHWKSEKVGEENRRKRASGPQAKPLILQYKSTKEAEDGQRVGLSDDDSSIIAQPSKTPSCGACRTRESKVWWKAPKGLSTNILCDTCGTNWRKYADLNVRPLREESVPTTKTREKRGGTPLSAPASKRPRTSVSVSTQSTPPPPTISIAPQNRCLACTRTGPPAKVLKCKKCQLRVHAGSCGAIVDPGSADSWVCDLCENEETQEASINPDCLLCPRSANEDKRKKPWPPADTFLRASKPTEGQGWTHVLCAVFTSELTFADASRLRLVEGLNTVSRHKWSTRCCLCGEIEGAVIRCSDCPKEFHASCAWKQGHKFGFEIQPVKSSRRDTTITTTFKGESGCMNAIVSCREHDHSKRDIYDICETNEGGETALQVYCQAYKQAPVSQAHALLRKARRLDALLNIRNDNHAAQGSSTPSEPEPECFRCGTQFSPAFYRATPEDAMAVNGNSSGSNGNNHSRETKWMCHKCHFEMNETSTKSMGMTTS</sequence>
<dbReference type="Pfam" id="PF13832">
    <property type="entry name" value="zf-HC5HC2H_2"/>
    <property type="match status" value="1"/>
</dbReference>
<feature type="compositionally biased region" description="Basic and acidic residues" evidence="5">
    <location>
        <begin position="564"/>
        <end position="576"/>
    </location>
</feature>
<keyword evidence="3" id="KW-0862">Zinc</keyword>
<dbReference type="SUPFAM" id="SSF57903">
    <property type="entry name" value="FYVE/PHD zinc finger"/>
    <property type="match status" value="2"/>
</dbReference>
<name>A0A8H4QH95_9AGAR</name>